<name>F2DUI5_HORVV</name>
<evidence type="ECO:0000256" key="1">
    <source>
        <dbReference type="SAM" id="MobiDB-lite"/>
    </source>
</evidence>
<organism evidence="2">
    <name type="scientific">Hordeum vulgare subsp. vulgare</name>
    <name type="common">Domesticated barley</name>
    <dbReference type="NCBI Taxonomy" id="112509"/>
    <lineage>
        <taxon>Eukaryota</taxon>
        <taxon>Viridiplantae</taxon>
        <taxon>Streptophyta</taxon>
        <taxon>Embryophyta</taxon>
        <taxon>Tracheophyta</taxon>
        <taxon>Spermatophyta</taxon>
        <taxon>Magnoliopsida</taxon>
        <taxon>Liliopsida</taxon>
        <taxon>Poales</taxon>
        <taxon>Poaceae</taxon>
        <taxon>BOP clade</taxon>
        <taxon>Pooideae</taxon>
        <taxon>Triticodae</taxon>
        <taxon>Triticeae</taxon>
        <taxon>Hordeinae</taxon>
        <taxon>Hordeum</taxon>
    </lineage>
</organism>
<reference evidence="2" key="1">
    <citation type="journal article" date="2011" name="Plant Physiol.">
        <title>Comprehensive sequence analysis of 24,783 barley full-length cDNAs derived from 12 clone libraries.</title>
        <authorList>
            <person name="Matsumoto T."/>
            <person name="Tanaka T."/>
            <person name="Sakai H."/>
            <person name="Amano N."/>
            <person name="Kanamori H."/>
            <person name="Kurita K."/>
            <person name="Kikuta A."/>
            <person name="Kamiya K."/>
            <person name="Yamamoto M."/>
            <person name="Ikawa H."/>
            <person name="Fujii N."/>
            <person name="Hori K."/>
            <person name="Itoh T."/>
            <person name="Sato K."/>
        </authorList>
    </citation>
    <scope>NUCLEOTIDE SEQUENCE</scope>
    <source>
        <tissue evidence="2">Shoot and root</tissue>
    </source>
</reference>
<dbReference type="EMBL" id="AK367553">
    <property type="protein sequence ID" value="BAJ98756.1"/>
    <property type="molecule type" value="mRNA"/>
</dbReference>
<proteinExistence type="evidence at transcript level"/>
<accession>F2DUI5</accession>
<feature type="region of interest" description="Disordered" evidence="1">
    <location>
        <begin position="13"/>
        <end position="32"/>
    </location>
</feature>
<dbReference type="AlphaFoldDB" id="F2DUI5"/>
<protein>
    <submittedName>
        <fullName evidence="2">Predicted protein</fullName>
    </submittedName>
</protein>
<sequence length="85" mass="9201">MVVFIRWSHELDAQPHMPQPPLHPTRRRAAGSTVYARVASPEPYPSPAGLMHDAEGDGDLDDDGNHSCDAVADLLGSDEGLEEQP</sequence>
<evidence type="ECO:0000313" key="2">
    <source>
        <dbReference type="EMBL" id="BAJ98756.1"/>
    </source>
</evidence>
<feature type="region of interest" description="Disordered" evidence="1">
    <location>
        <begin position="38"/>
        <end position="85"/>
    </location>
</feature>